<proteinExistence type="predicted"/>
<dbReference type="EMBL" id="LWCA01000394">
    <property type="protein sequence ID" value="OAF68745.1"/>
    <property type="molecule type" value="Genomic_DNA"/>
</dbReference>
<comment type="caution">
    <text evidence="1">The sequence shown here is derived from an EMBL/GenBank/DDBJ whole genome shotgun (WGS) entry which is preliminary data.</text>
</comment>
<keyword evidence="2" id="KW-1185">Reference proteome</keyword>
<accession>A0A177B387</accession>
<organism evidence="1 2">
    <name type="scientific">Intoshia linei</name>
    <dbReference type="NCBI Taxonomy" id="1819745"/>
    <lineage>
        <taxon>Eukaryota</taxon>
        <taxon>Metazoa</taxon>
        <taxon>Spiralia</taxon>
        <taxon>Lophotrochozoa</taxon>
        <taxon>Mesozoa</taxon>
        <taxon>Orthonectida</taxon>
        <taxon>Rhopaluridae</taxon>
        <taxon>Intoshia</taxon>
    </lineage>
</organism>
<sequence length="62" mass="7565">MNELAMIDFEMDQRESIEYLHELYKDIHRGNTYCVKYVKKYELNNVIKISEESRAKIYNTDQ</sequence>
<gene>
    <name evidence="1" type="ORF">A3Q56_03506</name>
</gene>
<name>A0A177B387_9BILA</name>
<dbReference type="Proteomes" id="UP000078046">
    <property type="component" value="Unassembled WGS sequence"/>
</dbReference>
<protein>
    <submittedName>
        <fullName evidence="1">Uncharacterized protein</fullName>
    </submittedName>
</protein>
<dbReference type="AlphaFoldDB" id="A0A177B387"/>
<evidence type="ECO:0000313" key="2">
    <source>
        <dbReference type="Proteomes" id="UP000078046"/>
    </source>
</evidence>
<evidence type="ECO:0000313" key="1">
    <source>
        <dbReference type="EMBL" id="OAF68745.1"/>
    </source>
</evidence>
<reference evidence="1 2" key="1">
    <citation type="submission" date="2016-04" db="EMBL/GenBank/DDBJ databases">
        <title>The genome of Intoshia linei affirms orthonectids as highly simplified spiralians.</title>
        <authorList>
            <person name="Mikhailov K.V."/>
            <person name="Slusarev G.S."/>
            <person name="Nikitin M.A."/>
            <person name="Logacheva M.D."/>
            <person name="Penin A."/>
            <person name="Aleoshin V."/>
            <person name="Panchin Y.V."/>
        </authorList>
    </citation>
    <scope>NUCLEOTIDE SEQUENCE [LARGE SCALE GENOMIC DNA]</scope>
    <source>
        <strain evidence="1">Intl2013</strain>
        <tissue evidence="1">Whole animal</tissue>
    </source>
</reference>